<feature type="region of interest" description="Disordered" evidence="1">
    <location>
        <begin position="284"/>
        <end position="312"/>
    </location>
</feature>
<comment type="caution">
    <text evidence="3">The sequence shown here is derived from an EMBL/GenBank/DDBJ whole genome shotgun (WGS) entry which is preliminary data.</text>
</comment>
<gene>
    <name evidence="3" type="ORF">N1851_024391</name>
</gene>
<feature type="domain" description="DUF6729" evidence="2">
    <location>
        <begin position="352"/>
        <end position="525"/>
    </location>
</feature>
<dbReference type="EMBL" id="JAOPHQ010004553">
    <property type="protein sequence ID" value="KAK0139101.1"/>
    <property type="molecule type" value="Genomic_DNA"/>
</dbReference>
<evidence type="ECO:0000313" key="3">
    <source>
        <dbReference type="EMBL" id="KAK0139101.1"/>
    </source>
</evidence>
<feature type="compositionally biased region" description="Pro residues" evidence="1">
    <location>
        <begin position="288"/>
        <end position="298"/>
    </location>
</feature>
<organism evidence="3 4">
    <name type="scientific">Merluccius polli</name>
    <name type="common">Benguela hake</name>
    <name type="synonym">Merluccius cadenati</name>
    <dbReference type="NCBI Taxonomy" id="89951"/>
    <lineage>
        <taxon>Eukaryota</taxon>
        <taxon>Metazoa</taxon>
        <taxon>Chordata</taxon>
        <taxon>Craniata</taxon>
        <taxon>Vertebrata</taxon>
        <taxon>Euteleostomi</taxon>
        <taxon>Actinopterygii</taxon>
        <taxon>Neopterygii</taxon>
        <taxon>Teleostei</taxon>
        <taxon>Neoteleostei</taxon>
        <taxon>Acanthomorphata</taxon>
        <taxon>Zeiogadaria</taxon>
        <taxon>Gadariae</taxon>
        <taxon>Gadiformes</taxon>
        <taxon>Gadoidei</taxon>
        <taxon>Merlucciidae</taxon>
        <taxon>Merluccius</taxon>
    </lineage>
</organism>
<reference evidence="3" key="1">
    <citation type="journal article" date="2023" name="Front. Mar. Sci.">
        <title>A new Merluccius polli reference genome to investigate the effects of global change in West African waters.</title>
        <authorList>
            <person name="Mateo J.L."/>
            <person name="Blanco-Fernandez C."/>
            <person name="Garcia-Vazquez E."/>
            <person name="Machado-Schiaffino G."/>
        </authorList>
    </citation>
    <scope>NUCLEOTIDE SEQUENCE</scope>
    <source>
        <strain evidence="3">C29</strain>
        <tissue evidence="3">Fin</tissue>
    </source>
</reference>
<dbReference type="InterPro" id="IPR046616">
    <property type="entry name" value="DUF6729"/>
</dbReference>
<accession>A0AA47NUJ3</accession>
<feature type="region of interest" description="Disordered" evidence="1">
    <location>
        <begin position="980"/>
        <end position="1059"/>
    </location>
</feature>
<evidence type="ECO:0000313" key="4">
    <source>
        <dbReference type="Proteomes" id="UP001174136"/>
    </source>
</evidence>
<dbReference type="Pfam" id="PF20499">
    <property type="entry name" value="DUF6729"/>
    <property type="match status" value="1"/>
</dbReference>
<name>A0AA47NUJ3_MERPO</name>
<dbReference type="Proteomes" id="UP001174136">
    <property type="component" value="Unassembled WGS sequence"/>
</dbReference>
<dbReference type="AlphaFoldDB" id="A0AA47NUJ3"/>
<keyword evidence="4" id="KW-1185">Reference proteome</keyword>
<proteinExistence type="predicted"/>
<dbReference type="PANTHER" id="PTHR24401">
    <property type="entry name" value="SI:CH211-243P7.3-RELATED"/>
    <property type="match status" value="1"/>
</dbReference>
<dbReference type="PANTHER" id="PTHR24401:SF29">
    <property type="entry name" value="SI:CH211-243P7.3-RELATED"/>
    <property type="match status" value="1"/>
</dbReference>
<protein>
    <recommendedName>
        <fullName evidence="2">DUF6729 domain-containing protein</fullName>
    </recommendedName>
</protein>
<feature type="region of interest" description="Disordered" evidence="1">
    <location>
        <begin position="1184"/>
        <end position="1208"/>
    </location>
</feature>
<evidence type="ECO:0000256" key="1">
    <source>
        <dbReference type="SAM" id="MobiDB-lite"/>
    </source>
</evidence>
<sequence length="1262" mass="143468">MKVVFRKGPRGYLCQDPTAAAKLLKDNPSLQDKSAPLKEATVRQNALAKVRHRGGDASDNIEVLGDYILQFGKYKGKSFRWLLENDVGYAIYLIKHTQKEEAAGVHMTEGHNKASMSSFVGYARSFGEIQSLLAYELEKPKAQATSEDDQLVGFGSRPKSTWREVWDRRADGYAAFIMRTKCFPGTQMHRLQQYLLRKQSASVSSPPVVASSAPDEATMTDDDEELERLMQSISPTKELAQCFPTVPTVKRPVPIPPELQFLVKEVAHPKQTERTVSATVVPSAVVPPQTPRPAPRTPDTPQTATSVFVAPPPRPDQDISSWTCSYPQKVWMRTELQSLGLWPGSHHNHKPGNALSLWRLPPQPELIDTVSVLPSRNFFQLHPFFIWKPESDIMVRLRNNFLLPCLHGCLKPDVVSAGVGRPRVIVGTSGQYYVFASRLRCKTCKRIWFADSPRWLDMLPKRFTNILPAFLTYKKAICKSVLHELRRTGKSPSDMANQVNELMHLKYEQCHLAYLHSIQNVWDAEAGVYGQKTLGQLVRKDDTPQPFGPYDEADGWCGVSVSAHYLTDCLIDEYRRQEPAITKLLQGTFGQVLRSDHTRKVARKVTLSSGTMSSYAVMNENWMIASWVMVQSEAEKSLQPMYQGLARRYSDAGVEKANYHWVDRDCCAAFRIPDLHHGEHFNWDAWRTTPSILTEATAGTLENTCASRTHYNSNIVVKLDLFHCMRRFTRECTSEHHPLYSTFCQLLSAAFSVVDQEDLQKLKDAYQFCGIQPPTPTKLHIREHCRIQIPQSTELVDRVEKVLQHFHLTTDPNNVPLYKPSMLKTWRIQRVHILRGCLSDPVVTEGIMYRYGGTLQLNHVPGEGAKVPIWIPVRGTSQQEGYHFHQSQWITGTHVSCELFQAQGMMGVARWNYNRLLDLKRPDVILPPVFDPLLITELNSASKRVTGKDKYPVLHLSERDTEEKFGLEYIEPECRPVPLDWNKHRSQKKDESSVPVPLTPGPTPSTNTAPPTAVPMPQPPQVTQLSQGSMEPPVKIETSDTPPLPLESTPRSARTGPVKTGGRVFVLDHKRWTSPMRESIDGLLEKHHGQKDMLKLVDHDYSAMVHQSATDLNSLLHPTTKYHITQYIKHLAKKGPTRYHYCSTKVFKIYSAEGLTNPLMAFEEFAQTEFFQRELQLTKRRVEDRAEKKRKLPDAQPQELKQGPNSRHIHTGFPGVAGKYIYCPAKVLASYKEMTKEMTWKEFQASPFYAMEKERWTAEKKK</sequence>
<evidence type="ECO:0000259" key="2">
    <source>
        <dbReference type="Pfam" id="PF20499"/>
    </source>
</evidence>